<gene>
    <name evidence="2" type="ORF">ACHAWO_006149</name>
</gene>
<sequence length="190" mass="21623">MKILTWITLLTTAESFSTPRLALCRRSTHLHGEGGTDWIKNAMGEEETPKDPEFTNQEIKEMENLIVTLSMESNDDKRREKLSGILEKELKSTKEKDSTLELNPEVPRFAKLFQISLDNVGERVQTAAREKAMQRQEAEVNSETDDTQDVVERVKSEEELQLWALIDIMVQSKTAVKLHMGSLGSKGSFR</sequence>
<evidence type="ECO:0000256" key="1">
    <source>
        <dbReference type="SAM" id="SignalP"/>
    </source>
</evidence>
<organism evidence="2 3">
    <name type="scientific">Cyclotella atomus</name>
    <dbReference type="NCBI Taxonomy" id="382360"/>
    <lineage>
        <taxon>Eukaryota</taxon>
        <taxon>Sar</taxon>
        <taxon>Stramenopiles</taxon>
        <taxon>Ochrophyta</taxon>
        <taxon>Bacillariophyta</taxon>
        <taxon>Coscinodiscophyceae</taxon>
        <taxon>Thalassiosirophycidae</taxon>
        <taxon>Stephanodiscales</taxon>
        <taxon>Stephanodiscaceae</taxon>
        <taxon>Cyclotella</taxon>
    </lineage>
</organism>
<reference evidence="2 3" key="1">
    <citation type="submission" date="2024-10" db="EMBL/GenBank/DDBJ databases">
        <title>Updated reference genomes for cyclostephanoid diatoms.</title>
        <authorList>
            <person name="Roberts W.R."/>
            <person name="Alverson A.J."/>
        </authorList>
    </citation>
    <scope>NUCLEOTIDE SEQUENCE [LARGE SCALE GENOMIC DNA]</scope>
    <source>
        <strain evidence="2 3">AJA010-31</strain>
    </source>
</reference>
<proteinExistence type="predicted"/>
<comment type="caution">
    <text evidence="2">The sequence shown here is derived from an EMBL/GenBank/DDBJ whole genome shotgun (WGS) entry which is preliminary data.</text>
</comment>
<keyword evidence="3" id="KW-1185">Reference proteome</keyword>
<accession>A0ABD3PHH2</accession>
<feature type="signal peptide" evidence="1">
    <location>
        <begin position="1"/>
        <end position="15"/>
    </location>
</feature>
<name>A0ABD3PHH2_9STRA</name>
<dbReference type="AlphaFoldDB" id="A0ABD3PHH2"/>
<evidence type="ECO:0000313" key="3">
    <source>
        <dbReference type="Proteomes" id="UP001530400"/>
    </source>
</evidence>
<keyword evidence="1" id="KW-0732">Signal</keyword>
<evidence type="ECO:0000313" key="2">
    <source>
        <dbReference type="EMBL" id="KAL3786706.1"/>
    </source>
</evidence>
<dbReference type="Proteomes" id="UP001530400">
    <property type="component" value="Unassembled WGS sequence"/>
</dbReference>
<feature type="chain" id="PRO_5044892061" description="Secreted protein" evidence="1">
    <location>
        <begin position="16"/>
        <end position="190"/>
    </location>
</feature>
<evidence type="ECO:0008006" key="4">
    <source>
        <dbReference type="Google" id="ProtNLM"/>
    </source>
</evidence>
<dbReference type="EMBL" id="JALLPJ020000638">
    <property type="protein sequence ID" value="KAL3786706.1"/>
    <property type="molecule type" value="Genomic_DNA"/>
</dbReference>
<protein>
    <recommendedName>
        <fullName evidence="4">Secreted protein</fullName>
    </recommendedName>
</protein>